<dbReference type="NCBIfam" id="TIGR01180">
    <property type="entry name" value="aman2_put"/>
    <property type="match status" value="1"/>
</dbReference>
<dbReference type="Gene3D" id="1.20.1050.60">
    <property type="entry name" value="alpha-1,2-mannosidase"/>
    <property type="match status" value="1"/>
</dbReference>
<name>A0A015SRR6_BACFG</name>
<dbReference type="InterPro" id="IPR014718">
    <property type="entry name" value="GH-type_carb-bd"/>
</dbReference>
<gene>
    <name evidence="7" type="ORF">M124_3304</name>
</gene>
<evidence type="ECO:0000256" key="4">
    <source>
        <dbReference type="SAM" id="SignalP"/>
    </source>
</evidence>
<dbReference type="FunFam" id="3.30.2080.10:FF:000001">
    <property type="entry name" value="Alpha-1,2-mannosidase subfamily"/>
    <property type="match status" value="1"/>
</dbReference>
<evidence type="ECO:0000256" key="3">
    <source>
        <dbReference type="ARBA" id="ARBA00022837"/>
    </source>
</evidence>
<dbReference type="PANTHER" id="PTHR12143">
    <property type="entry name" value="PEPTIDE N-GLYCANASE PNGASE -RELATED"/>
    <property type="match status" value="1"/>
</dbReference>
<dbReference type="InterPro" id="IPR005887">
    <property type="entry name" value="GH92_a_mannosidase_put"/>
</dbReference>
<dbReference type="GO" id="GO:0005829">
    <property type="term" value="C:cytosol"/>
    <property type="evidence" value="ECO:0007669"/>
    <property type="project" value="TreeGrafter"/>
</dbReference>
<evidence type="ECO:0000259" key="5">
    <source>
        <dbReference type="Pfam" id="PF07971"/>
    </source>
</evidence>
<keyword evidence="3" id="KW-0106">Calcium</keyword>
<dbReference type="GO" id="GO:0000224">
    <property type="term" value="F:peptide-N4-(N-acetyl-beta-glucosaminyl)asparagine amidase activity"/>
    <property type="evidence" value="ECO:0007669"/>
    <property type="project" value="TreeGrafter"/>
</dbReference>
<dbReference type="SUPFAM" id="SSF48208">
    <property type="entry name" value="Six-hairpin glycosidases"/>
    <property type="match status" value="1"/>
</dbReference>
<feature type="chain" id="PRO_5001476096" evidence="4">
    <location>
        <begin position="21"/>
        <end position="781"/>
    </location>
</feature>
<dbReference type="GO" id="GO:0005975">
    <property type="term" value="P:carbohydrate metabolic process"/>
    <property type="evidence" value="ECO:0007669"/>
    <property type="project" value="InterPro"/>
</dbReference>
<evidence type="ECO:0000259" key="6">
    <source>
        <dbReference type="Pfam" id="PF17678"/>
    </source>
</evidence>
<feature type="domain" description="Glycosyl hydrolase family 92 N-terminal" evidence="6">
    <location>
        <begin position="32"/>
        <end position="291"/>
    </location>
</feature>
<dbReference type="Gene3D" id="2.70.98.10">
    <property type="match status" value="1"/>
</dbReference>
<dbReference type="InterPro" id="IPR012939">
    <property type="entry name" value="Glyco_hydro_92"/>
</dbReference>
<dbReference type="PATRIC" id="fig|1339315.3.peg.3968"/>
<dbReference type="GO" id="GO:0006516">
    <property type="term" value="P:glycoprotein catabolic process"/>
    <property type="evidence" value="ECO:0007669"/>
    <property type="project" value="TreeGrafter"/>
</dbReference>
<dbReference type="RefSeq" id="WP_022348372.1">
    <property type="nucleotide sequence ID" value="NZ_JGCY01000383.1"/>
</dbReference>
<organism evidence="7 8">
    <name type="scientific">Bacteroides fragilis str. 3988T(B)14</name>
    <dbReference type="NCBI Taxonomy" id="1339315"/>
    <lineage>
        <taxon>Bacteria</taxon>
        <taxon>Pseudomonadati</taxon>
        <taxon>Bacteroidota</taxon>
        <taxon>Bacteroidia</taxon>
        <taxon>Bacteroidales</taxon>
        <taxon>Bacteroidaceae</taxon>
        <taxon>Bacteroides</taxon>
    </lineage>
</organism>
<reference evidence="7 8" key="1">
    <citation type="submission" date="2014-02" db="EMBL/GenBank/DDBJ databases">
        <authorList>
            <person name="Sears C."/>
            <person name="Carroll K."/>
            <person name="Sack B.R."/>
            <person name="Qadri F."/>
            <person name="Myers L.L."/>
            <person name="Chung G.-T."/>
            <person name="Escheverria P."/>
            <person name="Fraser C.M."/>
            <person name="Sadzewicz L."/>
            <person name="Shefchek K.A."/>
            <person name="Tallon L."/>
            <person name="Das S.P."/>
            <person name="Daugherty S."/>
            <person name="Mongodin E.F."/>
        </authorList>
    </citation>
    <scope>NUCLEOTIDE SEQUENCE [LARGE SCALE GENOMIC DNA]</scope>
    <source>
        <strain evidence="8">3988T(B)14</strain>
    </source>
</reference>
<proteinExistence type="predicted"/>
<keyword evidence="4" id="KW-0732">Signal</keyword>
<dbReference type="PANTHER" id="PTHR12143:SF39">
    <property type="entry name" value="SECRETED PROTEIN"/>
    <property type="match status" value="1"/>
</dbReference>
<comment type="cofactor">
    <cofactor evidence="1">
        <name>Ca(2+)</name>
        <dbReference type="ChEBI" id="CHEBI:29108"/>
    </cofactor>
</comment>
<dbReference type="EMBL" id="JGCY01000383">
    <property type="protein sequence ID" value="EXY72957.1"/>
    <property type="molecule type" value="Genomic_DNA"/>
</dbReference>
<dbReference type="InterPro" id="IPR041371">
    <property type="entry name" value="GH92_N"/>
</dbReference>
<evidence type="ECO:0000256" key="2">
    <source>
        <dbReference type="ARBA" id="ARBA00011245"/>
    </source>
</evidence>
<dbReference type="Gene3D" id="3.30.2080.10">
    <property type="entry name" value="GH92 mannosidase domain"/>
    <property type="match status" value="1"/>
</dbReference>
<dbReference type="InterPro" id="IPR008928">
    <property type="entry name" value="6-hairpin_glycosidase_sf"/>
</dbReference>
<dbReference type="Pfam" id="PF07971">
    <property type="entry name" value="Glyco_hydro_92"/>
    <property type="match status" value="1"/>
</dbReference>
<evidence type="ECO:0000256" key="1">
    <source>
        <dbReference type="ARBA" id="ARBA00001913"/>
    </source>
</evidence>
<feature type="domain" description="Glycosyl hydrolase family 92" evidence="5">
    <location>
        <begin position="298"/>
        <end position="760"/>
    </location>
</feature>
<dbReference type="AlphaFoldDB" id="A0A015SRR6"/>
<dbReference type="FunFam" id="1.20.1050.60:FF:000001">
    <property type="entry name" value="Putative alpha-1,2-mannosidase"/>
    <property type="match status" value="1"/>
</dbReference>
<sequence length="781" mass="87890">MKKKVLSLLAFLPAFTTVMAQQTAEVPDVCAFVNPIIGTNGMGHTFPGACAPFGLVQLSPDTDTIPHNIDGTYQKNAYEYCAGYQYHDPTIVGFSHTHLSGTGHSDLGDILIMPATGQLKLNPGRAGTPDEGYRSRFSHDTEVARPGYYEVELADYGIKAQLTATQRVGIHKYTFPDNADGHIILDLIHGIYNYDGKTLWANLRVENDTLLTGYRITNGWARTNYTYFAISLSQPIKDYGYTDKGKALYKGFWRRFNTDRNFPEMTGRKLVAYFNFDTRQNPELVIKVALSAVSTEGAVKNLEAEAAGKTFNQLVAEANSAWNRELDVLEAKGTPDQLAMFYTSLYHTMINPSVYMDVDGRYRGLDHNIHTSGGFTNYTIFSLWDTYRAEHPFLNLLKPRQNTDMVQSMIRHQQQSVHGMLPVWSLMGNEGWCMSGYHAVSALADAVAKGADISVGEALMAMDHTANVPYYEGVEAYKRLGYVPFDQSGTAASTTLEYAYDDWTIYRTALLAGDDQLADLYKKRANNYRNVFDTSVGFARPRYSNGEFRKEFDAMQTYGEGFIEGNSWNFSFHVPHDVAGLIRLMGGEKKFVSRLDTLFSMALPRKYYEKNEDIAEVSLVGGYVHGNEPSHHIPYLYAWTSQPWKTQYWLRTVMNRMYKNDIDGLGGNDDCGQMSAWYLFTAMGFYPVCPGTDQYVLGAPYLPYIRMNLPNGRTFEIKAPKVSDRNCYVRQVKLNGKVYDKMYITHADLLAGGTLEFDMAASPNKKRGLAKEAKPYSMSEE</sequence>
<dbReference type="InterPro" id="IPR050883">
    <property type="entry name" value="PNGase"/>
</dbReference>
<accession>A0A015SRR6</accession>
<comment type="subunit">
    <text evidence="2">Monomer.</text>
</comment>
<comment type="caution">
    <text evidence="7">The sequence shown here is derived from an EMBL/GenBank/DDBJ whole genome shotgun (WGS) entry which is preliminary data.</text>
</comment>
<evidence type="ECO:0000313" key="7">
    <source>
        <dbReference type="EMBL" id="EXY72957.1"/>
    </source>
</evidence>
<feature type="signal peptide" evidence="4">
    <location>
        <begin position="1"/>
        <end position="20"/>
    </location>
</feature>
<dbReference type="Proteomes" id="UP000020529">
    <property type="component" value="Unassembled WGS sequence"/>
</dbReference>
<dbReference type="GO" id="GO:0030246">
    <property type="term" value="F:carbohydrate binding"/>
    <property type="evidence" value="ECO:0007669"/>
    <property type="project" value="InterPro"/>
</dbReference>
<dbReference type="Pfam" id="PF17678">
    <property type="entry name" value="Glyco_hydro_92N"/>
    <property type="match status" value="1"/>
</dbReference>
<dbReference type="Gene3D" id="1.20.1610.10">
    <property type="entry name" value="alpha-1,2-mannosidases domains"/>
    <property type="match status" value="1"/>
</dbReference>
<protein>
    <submittedName>
        <fullName evidence="7">Alpha-1,2-mannosidase family protein</fullName>
    </submittedName>
</protein>
<evidence type="ECO:0000313" key="8">
    <source>
        <dbReference type="Proteomes" id="UP000020529"/>
    </source>
</evidence>